<dbReference type="Pfam" id="PF01557">
    <property type="entry name" value="FAA_hydrolase"/>
    <property type="match status" value="1"/>
</dbReference>
<dbReference type="InterPro" id="IPR036663">
    <property type="entry name" value="Fumarylacetoacetase_C_sf"/>
</dbReference>
<proteinExistence type="inferred from homology"/>
<dbReference type="SUPFAM" id="SSF56529">
    <property type="entry name" value="FAH"/>
    <property type="match status" value="1"/>
</dbReference>
<organism evidence="4 5">
    <name type="scientific">Hyaloscypha variabilis (strain UAMH 11265 / GT02V1 / F)</name>
    <name type="common">Meliniomyces variabilis</name>
    <dbReference type="NCBI Taxonomy" id="1149755"/>
    <lineage>
        <taxon>Eukaryota</taxon>
        <taxon>Fungi</taxon>
        <taxon>Dikarya</taxon>
        <taxon>Ascomycota</taxon>
        <taxon>Pezizomycotina</taxon>
        <taxon>Leotiomycetes</taxon>
        <taxon>Helotiales</taxon>
        <taxon>Hyaloscyphaceae</taxon>
        <taxon>Hyaloscypha</taxon>
        <taxon>Hyaloscypha variabilis</taxon>
    </lineage>
</organism>
<dbReference type="EMBL" id="KZ613956">
    <property type="protein sequence ID" value="PMD33526.1"/>
    <property type="molecule type" value="Genomic_DNA"/>
</dbReference>
<dbReference type="GO" id="GO:0006107">
    <property type="term" value="P:oxaloacetate metabolic process"/>
    <property type="evidence" value="ECO:0007669"/>
    <property type="project" value="UniProtKB-ARBA"/>
</dbReference>
<keyword evidence="2" id="KW-0479">Metal-binding</keyword>
<evidence type="ECO:0000256" key="1">
    <source>
        <dbReference type="ARBA" id="ARBA00010211"/>
    </source>
</evidence>
<gene>
    <name evidence="4" type="ORF">L207DRAFT_608453</name>
</gene>
<accession>A0A2J6R4S7</accession>
<dbReference type="FunFam" id="3.90.850.10:FF:000002">
    <property type="entry name" value="2-hydroxyhepta-2,4-diene-1,7-dioate isomerase"/>
    <property type="match status" value="1"/>
</dbReference>
<evidence type="ECO:0000256" key="2">
    <source>
        <dbReference type="ARBA" id="ARBA00022723"/>
    </source>
</evidence>
<dbReference type="InterPro" id="IPR011234">
    <property type="entry name" value="Fumarylacetoacetase-like_C"/>
</dbReference>
<keyword evidence="4" id="KW-0378">Hydrolase</keyword>
<name>A0A2J6R4S7_HYAVF</name>
<evidence type="ECO:0000259" key="3">
    <source>
        <dbReference type="Pfam" id="PF01557"/>
    </source>
</evidence>
<dbReference type="PANTHER" id="PTHR11820:SF7">
    <property type="entry name" value="ACYLPYRUVASE FAHD1, MITOCHONDRIAL"/>
    <property type="match status" value="1"/>
</dbReference>
<dbReference type="STRING" id="1149755.A0A2J6R4S7"/>
<comment type="similarity">
    <text evidence="1">Belongs to the FAH family.</text>
</comment>
<dbReference type="PANTHER" id="PTHR11820">
    <property type="entry name" value="ACYLPYRUVASE"/>
    <property type="match status" value="1"/>
</dbReference>
<dbReference type="GO" id="GO:0046872">
    <property type="term" value="F:metal ion binding"/>
    <property type="evidence" value="ECO:0007669"/>
    <property type="project" value="UniProtKB-KW"/>
</dbReference>
<evidence type="ECO:0000313" key="4">
    <source>
        <dbReference type="EMBL" id="PMD33526.1"/>
    </source>
</evidence>
<evidence type="ECO:0000313" key="5">
    <source>
        <dbReference type="Proteomes" id="UP000235786"/>
    </source>
</evidence>
<feature type="domain" description="Fumarylacetoacetase-like C-terminal" evidence="3">
    <location>
        <begin position="87"/>
        <end position="266"/>
    </location>
</feature>
<dbReference type="OrthoDB" id="411064at2759"/>
<keyword evidence="5" id="KW-1185">Reference proteome</keyword>
<dbReference type="GO" id="GO:0018773">
    <property type="term" value="F:acetylpyruvate hydrolase activity"/>
    <property type="evidence" value="ECO:0007669"/>
    <property type="project" value="TreeGrafter"/>
</dbReference>
<protein>
    <submittedName>
        <fullName evidence="4">Fumarylacetoacetate hydrolase family protein</fullName>
    </submittedName>
</protein>
<dbReference type="Gene3D" id="3.90.850.10">
    <property type="entry name" value="Fumarylacetoacetase-like, C-terminal domain"/>
    <property type="match status" value="1"/>
</dbReference>
<reference evidence="4 5" key="1">
    <citation type="submission" date="2016-04" db="EMBL/GenBank/DDBJ databases">
        <title>A degradative enzymes factory behind the ericoid mycorrhizal symbiosis.</title>
        <authorList>
            <consortium name="DOE Joint Genome Institute"/>
            <person name="Martino E."/>
            <person name="Morin E."/>
            <person name="Grelet G."/>
            <person name="Kuo A."/>
            <person name="Kohler A."/>
            <person name="Daghino S."/>
            <person name="Barry K."/>
            <person name="Choi C."/>
            <person name="Cichocki N."/>
            <person name="Clum A."/>
            <person name="Copeland A."/>
            <person name="Hainaut M."/>
            <person name="Haridas S."/>
            <person name="Labutti K."/>
            <person name="Lindquist E."/>
            <person name="Lipzen A."/>
            <person name="Khouja H.-R."/>
            <person name="Murat C."/>
            <person name="Ohm R."/>
            <person name="Olson A."/>
            <person name="Spatafora J."/>
            <person name="Veneault-Fourrey C."/>
            <person name="Henrissat B."/>
            <person name="Grigoriev I."/>
            <person name="Martin F."/>
            <person name="Perotto S."/>
        </authorList>
    </citation>
    <scope>NUCLEOTIDE SEQUENCE [LARGE SCALE GENOMIC DNA]</scope>
    <source>
        <strain evidence="4 5">F</strain>
    </source>
</reference>
<dbReference type="GO" id="GO:0050163">
    <property type="term" value="F:oxaloacetate tautomerase activity"/>
    <property type="evidence" value="ECO:0007669"/>
    <property type="project" value="UniProtKB-ARBA"/>
</dbReference>
<dbReference type="AlphaFoldDB" id="A0A2J6R4S7"/>
<dbReference type="Proteomes" id="UP000235786">
    <property type="component" value="Unassembled WGS sequence"/>
</dbReference>
<sequence length="277" mass="30425">MAIFYRLVRFVDDEGQVHYGELGTEVVTDGSLEGLMVSVYEGKGPLSSDFVLGTTKRKIAKVLSPVASVPIFIGVGLNYRKHAEEAKATALAGPYEDIPIHKEAKWLDYEGELCVVIGKDCKSISESDDPLQYVLGYTAGNDVSARWWQQPVQSGNQHGYAKSFDKFAPLGPVLCSRACIPDPMKLTLTTWVNGEERQSTGTDDLIFDIASIIRHASRGMTLQKGTVIMTGTPSGVGAFMKPPQWLADDDLVEIEISGIGKIKNRMKFEKRMVEGFT</sequence>